<gene>
    <name evidence="2" type="ORF">KIW84_075327</name>
</gene>
<name>A0A9D4VWE0_PEA</name>
<reference evidence="2 3" key="1">
    <citation type="journal article" date="2022" name="Nat. Genet.">
        <title>Improved pea reference genome and pan-genome highlight genomic features and evolutionary characteristics.</title>
        <authorList>
            <person name="Yang T."/>
            <person name="Liu R."/>
            <person name="Luo Y."/>
            <person name="Hu S."/>
            <person name="Wang D."/>
            <person name="Wang C."/>
            <person name="Pandey M.K."/>
            <person name="Ge S."/>
            <person name="Xu Q."/>
            <person name="Li N."/>
            <person name="Li G."/>
            <person name="Huang Y."/>
            <person name="Saxena R.K."/>
            <person name="Ji Y."/>
            <person name="Li M."/>
            <person name="Yan X."/>
            <person name="He Y."/>
            <person name="Liu Y."/>
            <person name="Wang X."/>
            <person name="Xiang C."/>
            <person name="Varshney R.K."/>
            <person name="Ding H."/>
            <person name="Gao S."/>
            <person name="Zong X."/>
        </authorList>
    </citation>
    <scope>NUCLEOTIDE SEQUENCE [LARGE SCALE GENOMIC DNA]</scope>
    <source>
        <strain evidence="2 3">cv. Zhongwan 6</strain>
    </source>
</reference>
<organism evidence="2 3">
    <name type="scientific">Pisum sativum</name>
    <name type="common">Garden pea</name>
    <name type="synonym">Lathyrus oleraceus</name>
    <dbReference type="NCBI Taxonomy" id="3888"/>
    <lineage>
        <taxon>Eukaryota</taxon>
        <taxon>Viridiplantae</taxon>
        <taxon>Streptophyta</taxon>
        <taxon>Embryophyta</taxon>
        <taxon>Tracheophyta</taxon>
        <taxon>Spermatophyta</taxon>
        <taxon>Magnoliopsida</taxon>
        <taxon>eudicotyledons</taxon>
        <taxon>Gunneridae</taxon>
        <taxon>Pentapetalae</taxon>
        <taxon>rosids</taxon>
        <taxon>fabids</taxon>
        <taxon>Fabales</taxon>
        <taxon>Fabaceae</taxon>
        <taxon>Papilionoideae</taxon>
        <taxon>50 kb inversion clade</taxon>
        <taxon>NPAAA clade</taxon>
        <taxon>Hologalegina</taxon>
        <taxon>IRL clade</taxon>
        <taxon>Fabeae</taxon>
        <taxon>Lathyrus</taxon>
    </lineage>
</organism>
<evidence type="ECO:0000256" key="1">
    <source>
        <dbReference type="SAM" id="MobiDB-lite"/>
    </source>
</evidence>
<accession>A0A9D4VWE0</accession>
<evidence type="ECO:0000313" key="2">
    <source>
        <dbReference type="EMBL" id="KAI5389965.1"/>
    </source>
</evidence>
<proteinExistence type="predicted"/>
<keyword evidence="3" id="KW-1185">Reference proteome</keyword>
<dbReference type="Gramene" id="Psat07G0532700-T1">
    <property type="protein sequence ID" value="KAI5389965.1"/>
    <property type="gene ID" value="KIW84_075327"/>
</dbReference>
<dbReference type="Proteomes" id="UP001058974">
    <property type="component" value="Chromosome 7"/>
</dbReference>
<dbReference type="AlphaFoldDB" id="A0A9D4VWE0"/>
<protein>
    <submittedName>
        <fullName evidence="2">Uncharacterized protein</fullName>
    </submittedName>
</protein>
<comment type="caution">
    <text evidence="2">The sequence shown here is derived from an EMBL/GenBank/DDBJ whole genome shotgun (WGS) entry which is preliminary data.</text>
</comment>
<sequence length="174" mass="19694">MCRLLHPIYRGDPELERTLKVLRRFQLTEHLPGSPPPFILDDVPELEGLELDEGEAEVVMEDNDVIGIANDRKRKIIDYAIFDPNSMNIRIIRPTIDATQFEFKPMISNVATISQYSDSSSTSRVKSVEACQVIKLRIGKEYGGSIPRNIQSSEEMPVQDNSQDEVESAEERSS</sequence>
<feature type="region of interest" description="Disordered" evidence="1">
    <location>
        <begin position="145"/>
        <end position="174"/>
    </location>
</feature>
<evidence type="ECO:0000313" key="3">
    <source>
        <dbReference type="Proteomes" id="UP001058974"/>
    </source>
</evidence>
<dbReference type="EMBL" id="JAMSHJ010000007">
    <property type="protein sequence ID" value="KAI5389965.1"/>
    <property type="molecule type" value="Genomic_DNA"/>
</dbReference>